<evidence type="ECO:0000259" key="1">
    <source>
        <dbReference type="Pfam" id="PF12937"/>
    </source>
</evidence>
<dbReference type="Proteomes" id="UP000703269">
    <property type="component" value="Unassembled WGS sequence"/>
</dbReference>
<dbReference type="Gene3D" id="3.80.10.10">
    <property type="entry name" value="Ribonuclease Inhibitor"/>
    <property type="match status" value="1"/>
</dbReference>
<dbReference type="SUPFAM" id="SSF81383">
    <property type="entry name" value="F-box domain"/>
    <property type="match status" value="1"/>
</dbReference>
<name>A0A9P3LJ50_9APHY</name>
<feature type="domain" description="F-box" evidence="1">
    <location>
        <begin position="7"/>
        <end position="51"/>
    </location>
</feature>
<dbReference type="CDD" id="cd09917">
    <property type="entry name" value="F-box_SF"/>
    <property type="match status" value="1"/>
</dbReference>
<dbReference type="InterPro" id="IPR032675">
    <property type="entry name" value="LRR_dom_sf"/>
</dbReference>
<evidence type="ECO:0000313" key="2">
    <source>
        <dbReference type="EMBL" id="GJE96898.1"/>
    </source>
</evidence>
<protein>
    <submittedName>
        <fullName evidence="2">F-box protein</fullName>
    </submittedName>
</protein>
<gene>
    <name evidence="2" type="ORF">PsYK624_131060</name>
</gene>
<comment type="caution">
    <text evidence="2">The sequence shown here is derived from an EMBL/GenBank/DDBJ whole genome shotgun (WGS) entry which is preliminary data.</text>
</comment>
<reference evidence="2 3" key="1">
    <citation type="submission" date="2021-08" db="EMBL/GenBank/DDBJ databases">
        <title>Draft Genome Sequence of Phanerochaete sordida strain YK-624.</title>
        <authorList>
            <person name="Mori T."/>
            <person name="Dohra H."/>
            <person name="Suzuki T."/>
            <person name="Kawagishi H."/>
            <person name="Hirai H."/>
        </authorList>
    </citation>
    <scope>NUCLEOTIDE SEQUENCE [LARGE SCALE GENOMIC DNA]</scope>
    <source>
        <strain evidence="2 3">YK-624</strain>
    </source>
</reference>
<dbReference type="Pfam" id="PF12937">
    <property type="entry name" value="F-box-like"/>
    <property type="match status" value="1"/>
</dbReference>
<evidence type="ECO:0000313" key="3">
    <source>
        <dbReference type="Proteomes" id="UP000703269"/>
    </source>
</evidence>
<organism evidence="2 3">
    <name type="scientific">Phanerochaete sordida</name>
    <dbReference type="NCBI Taxonomy" id="48140"/>
    <lineage>
        <taxon>Eukaryota</taxon>
        <taxon>Fungi</taxon>
        <taxon>Dikarya</taxon>
        <taxon>Basidiomycota</taxon>
        <taxon>Agaricomycotina</taxon>
        <taxon>Agaricomycetes</taxon>
        <taxon>Polyporales</taxon>
        <taxon>Phanerochaetaceae</taxon>
        <taxon>Phanerochaete</taxon>
    </lineage>
</organism>
<proteinExistence type="predicted"/>
<dbReference type="OrthoDB" id="2788229at2759"/>
<accession>A0A9P3LJ50</accession>
<dbReference type="EMBL" id="BPQB01000065">
    <property type="protein sequence ID" value="GJE96898.1"/>
    <property type="molecule type" value="Genomic_DNA"/>
</dbReference>
<sequence length="420" mass="47924">MTLPCCFSQLPQELVYEILDDLRGDTETLKSCSLVCKTWHHRCFRNLFYRLVRYTFDPNSGRQDKWMDRQKRRPTEVYPMRIALNVRQLELYGMQKLVISDLTNTLVLLPRLRTLVVKNCRLSDAAPPPHTSAITWPAIHSLMIACYHQSKETATRMCDVATLLGLFSHISTLTLDGVFRNDFSSAPPTTLTRIDAIVLCPGLDGDIELELKVTDRPIRILRAHADPASVRSLRLPGTDSPVYDTLICKLWSLQTLAYRQGDGALDLHPHARLQSLAYMLRGGPRYTAEGRWTSHELDSAWDDMVEDLATAVTAELRELSLVVPASDRMRLRWESPSDKERAALLADLSFNASWHKRMADNKLKGILARAPQLKVVRVLVRLSYESIALEDRKNEDLSLVKAADDTWIVRLRVDHFLHRS</sequence>
<dbReference type="AlphaFoldDB" id="A0A9P3LJ50"/>
<keyword evidence="3" id="KW-1185">Reference proteome</keyword>
<dbReference type="InterPro" id="IPR001810">
    <property type="entry name" value="F-box_dom"/>
</dbReference>
<dbReference type="InterPro" id="IPR036047">
    <property type="entry name" value="F-box-like_dom_sf"/>
</dbReference>